<dbReference type="EMBL" id="PFAT01000001">
    <property type="protein sequence ID" value="PIR92750.1"/>
    <property type="molecule type" value="Genomic_DNA"/>
</dbReference>
<comment type="caution">
    <text evidence="1">The sequence shown here is derived from an EMBL/GenBank/DDBJ whole genome shotgun (WGS) entry which is preliminary data.</text>
</comment>
<proteinExistence type="predicted"/>
<organism evidence="1 2">
    <name type="scientific">Candidatus Falkowbacteria bacterium CG10_big_fil_rev_8_21_14_0_10_44_15</name>
    <dbReference type="NCBI Taxonomy" id="1974569"/>
    <lineage>
        <taxon>Bacteria</taxon>
        <taxon>Candidatus Falkowiibacteriota</taxon>
    </lineage>
</organism>
<dbReference type="Proteomes" id="UP000228510">
    <property type="component" value="Unassembled WGS sequence"/>
</dbReference>
<dbReference type="AlphaFoldDB" id="A0A2H0V346"/>
<name>A0A2H0V346_9BACT</name>
<gene>
    <name evidence="1" type="ORF">COU01_00035</name>
</gene>
<accession>A0A2H0V346</accession>
<sequence>MIESLKKKLPEYLPDGPAEVFAGTGRRQWQVAQILGFTADQVIFSDIWGGAATIGDCKDVIILGHGLSINRKNYLSIQDIQPYGKKVAALPDKALICSGRPVLVRLGMREENCSSGALYALHVQDGEKVEIELLIPGVCLLEQMEQK</sequence>
<protein>
    <submittedName>
        <fullName evidence="1">Uncharacterized protein</fullName>
    </submittedName>
</protein>
<evidence type="ECO:0000313" key="1">
    <source>
        <dbReference type="EMBL" id="PIR92750.1"/>
    </source>
</evidence>
<reference evidence="2" key="1">
    <citation type="submission" date="2017-09" db="EMBL/GenBank/DDBJ databases">
        <title>Depth-based differentiation of microbial function through sediment-hosted aquifers and enrichment of novel symbionts in the deep terrestrial subsurface.</title>
        <authorList>
            <person name="Probst A.J."/>
            <person name="Ladd B."/>
            <person name="Jarett J.K."/>
            <person name="Geller-Mcgrath D.E."/>
            <person name="Sieber C.M.K."/>
            <person name="Emerson J.B."/>
            <person name="Anantharaman K."/>
            <person name="Thomas B.C."/>
            <person name="Malmstrom R."/>
            <person name="Stieglmeier M."/>
            <person name="Klingl A."/>
            <person name="Woyke T."/>
            <person name="Ryan C.M."/>
            <person name="Banfield J.F."/>
        </authorList>
    </citation>
    <scope>NUCLEOTIDE SEQUENCE [LARGE SCALE GENOMIC DNA]</scope>
</reference>
<evidence type="ECO:0000313" key="2">
    <source>
        <dbReference type="Proteomes" id="UP000228510"/>
    </source>
</evidence>